<evidence type="ECO:0008006" key="4">
    <source>
        <dbReference type="Google" id="ProtNLM"/>
    </source>
</evidence>
<accession>A0ABM7P814</accession>
<dbReference type="RefSeq" id="WP_229591050.1">
    <property type="nucleotide sequence ID" value="NZ_AP024485.1"/>
</dbReference>
<gene>
    <name evidence="2" type="ORF">PSDVSF_23030</name>
</gene>
<proteinExistence type="predicted"/>
<feature type="region of interest" description="Disordered" evidence="1">
    <location>
        <begin position="30"/>
        <end position="59"/>
    </location>
</feature>
<evidence type="ECO:0000256" key="1">
    <source>
        <dbReference type="SAM" id="MobiDB-lite"/>
    </source>
</evidence>
<organism evidence="2 3">
    <name type="scientific">Pseudodesulfovibrio sediminis</name>
    <dbReference type="NCBI Taxonomy" id="2810563"/>
    <lineage>
        <taxon>Bacteria</taxon>
        <taxon>Pseudomonadati</taxon>
        <taxon>Thermodesulfobacteriota</taxon>
        <taxon>Desulfovibrionia</taxon>
        <taxon>Desulfovibrionales</taxon>
        <taxon>Desulfovibrionaceae</taxon>
    </lineage>
</organism>
<evidence type="ECO:0000313" key="2">
    <source>
        <dbReference type="EMBL" id="BCS89061.1"/>
    </source>
</evidence>
<name>A0ABM7P814_9BACT</name>
<dbReference type="EMBL" id="AP024485">
    <property type="protein sequence ID" value="BCS89061.1"/>
    <property type="molecule type" value="Genomic_DNA"/>
</dbReference>
<keyword evidence="3" id="KW-1185">Reference proteome</keyword>
<feature type="compositionally biased region" description="Low complexity" evidence="1">
    <location>
        <begin position="30"/>
        <end position="49"/>
    </location>
</feature>
<dbReference type="Proteomes" id="UP001053296">
    <property type="component" value="Chromosome"/>
</dbReference>
<dbReference type="PROSITE" id="PS51257">
    <property type="entry name" value="PROKAR_LIPOPROTEIN"/>
    <property type="match status" value="1"/>
</dbReference>
<sequence>MRTIYIVLTLTLILTLAACGGKEVEEPMAETAAVAEPTAPAEEAAVPAPDNGSTNPISDIVPAGPAGSVQLKDGTILELTKFNKIGKYYIYISGNLNGRSSTVISLTRFQDVARWKTIMFKGKENFLILSKQGKELAFLNSYLYIGNDSGDTYSFYTTTRDLKVKLVEVKKDDVASININ</sequence>
<evidence type="ECO:0000313" key="3">
    <source>
        <dbReference type="Proteomes" id="UP001053296"/>
    </source>
</evidence>
<protein>
    <recommendedName>
        <fullName evidence="4">Lipoprotein</fullName>
    </recommendedName>
</protein>
<reference evidence="2" key="1">
    <citation type="journal article" date="2022" name="Arch. Microbiol.">
        <title>Pseudodesulfovibrio sediminis sp. nov., a mesophilic and neutrophilic sulfate-reducing bacterium isolated from sediment of a brackish lake.</title>
        <authorList>
            <person name="Takahashi A."/>
            <person name="Kojima H."/>
            <person name="Watanabe M."/>
            <person name="Fukui M."/>
        </authorList>
    </citation>
    <scope>NUCLEOTIDE SEQUENCE</scope>
    <source>
        <strain evidence="2">SF6</strain>
    </source>
</reference>